<dbReference type="InterPro" id="IPR051535">
    <property type="entry name" value="Siderophore_ABC-ATPase"/>
</dbReference>
<dbReference type="GO" id="GO:0005524">
    <property type="term" value="F:ATP binding"/>
    <property type="evidence" value="ECO:0007669"/>
    <property type="project" value="UniProtKB-KW"/>
</dbReference>
<dbReference type="GO" id="GO:0005886">
    <property type="term" value="C:plasma membrane"/>
    <property type="evidence" value="ECO:0007669"/>
    <property type="project" value="UniProtKB-SubCell"/>
</dbReference>
<dbReference type="PROSITE" id="PS50893">
    <property type="entry name" value="ABC_TRANSPORTER_2"/>
    <property type="match status" value="1"/>
</dbReference>
<feature type="compositionally biased region" description="Low complexity" evidence="10">
    <location>
        <begin position="22"/>
        <end position="41"/>
    </location>
</feature>
<comment type="subcellular location">
    <subcellularLocation>
        <location evidence="1">Cell membrane</location>
        <topology evidence="1">Peripheral membrane protein</topology>
    </subcellularLocation>
</comment>
<dbReference type="InterPro" id="IPR003439">
    <property type="entry name" value="ABC_transporter-like_ATP-bd"/>
</dbReference>
<dbReference type="InterPro" id="IPR003593">
    <property type="entry name" value="AAA+_ATPase"/>
</dbReference>
<dbReference type="FunFam" id="3.40.50.300:FF:000134">
    <property type="entry name" value="Iron-enterobactin ABC transporter ATP-binding protein"/>
    <property type="match status" value="1"/>
</dbReference>
<keyword evidence="9" id="KW-0472">Membrane</keyword>
<keyword evidence="4" id="KW-0410">Iron transport</keyword>
<dbReference type="GO" id="GO:0016887">
    <property type="term" value="F:ATP hydrolysis activity"/>
    <property type="evidence" value="ECO:0007669"/>
    <property type="project" value="InterPro"/>
</dbReference>
<evidence type="ECO:0000256" key="4">
    <source>
        <dbReference type="ARBA" id="ARBA00022496"/>
    </source>
</evidence>
<evidence type="ECO:0000259" key="11">
    <source>
        <dbReference type="PROSITE" id="PS50893"/>
    </source>
</evidence>
<keyword evidence="8" id="KW-0406">Ion transport</keyword>
<dbReference type="Gene3D" id="3.40.50.300">
    <property type="entry name" value="P-loop containing nucleotide triphosphate hydrolases"/>
    <property type="match status" value="1"/>
</dbReference>
<dbReference type="AlphaFoldDB" id="A0A7T3CIQ2"/>
<dbReference type="Pfam" id="PF00005">
    <property type="entry name" value="ABC_tran"/>
    <property type="match status" value="1"/>
</dbReference>
<dbReference type="GO" id="GO:0006826">
    <property type="term" value="P:iron ion transport"/>
    <property type="evidence" value="ECO:0007669"/>
    <property type="project" value="UniProtKB-KW"/>
</dbReference>
<evidence type="ECO:0000256" key="7">
    <source>
        <dbReference type="ARBA" id="ARBA00023004"/>
    </source>
</evidence>
<protein>
    <submittedName>
        <fullName evidence="12">ATP-binding cassette domain-containing protein</fullName>
    </submittedName>
</protein>
<dbReference type="GeneID" id="61262295"/>
<dbReference type="InterPro" id="IPR017871">
    <property type="entry name" value="ABC_transporter-like_CS"/>
</dbReference>
<dbReference type="KEGG" id="rkr:I6G21_02835"/>
<evidence type="ECO:0000256" key="6">
    <source>
        <dbReference type="ARBA" id="ARBA00022840"/>
    </source>
</evidence>
<organism evidence="12 13">
    <name type="scientific">Rothia kristinae</name>
    <dbReference type="NCBI Taxonomy" id="37923"/>
    <lineage>
        <taxon>Bacteria</taxon>
        <taxon>Bacillati</taxon>
        <taxon>Actinomycetota</taxon>
        <taxon>Actinomycetes</taxon>
        <taxon>Micrococcales</taxon>
        <taxon>Micrococcaceae</taxon>
        <taxon>Rothia</taxon>
    </lineage>
</organism>
<evidence type="ECO:0000256" key="1">
    <source>
        <dbReference type="ARBA" id="ARBA00004202"/>
    </source>
</evidence>
<dbReference type="InterPro" id="IPR027417">
    <property type="entry name" value="P-loop_NTPase"/>
</dbReference>
<dbReference type="SUPFAM" id="SSF52540">
    <property type="entry name" value="P-loop containing nucleoside triphosphate hydrolases"/>
    <property type="match status" value="1"/>
</dbReference>
<evidence type="ECO:0000256" key="10">
    <source>
        <dbReference type="SAM" id="MobiDB-lite"/>
    </source>
</evidence>
<dbReference type="EMBL" id="CP065738">
    <property type="protein sequence ID" value="QPT54144.1"/>
    <property type="molecule type" value="Genomic_DNA"/>
</dbReference>
<feature type="region of interest" description="Disordered" evidence="10">
    <location>
        <begin position="1"/>
        <end position="41"/>
    </location>
</feature>
<dbReference type="RefSeq" id="WP_100464833.1">
    <property type="nucleotide sequence ID" value="NZ_CP065738.1"/>
</dbReference>
<dbReference type="PROSITE" id="PS00211">
    <property type="entry name" value="ABC_TRANSPORTER_1"/>
    <property type="match status" value="1"/>
</dbReference>
<keyword evidence="7" id="KW-0408">Iron</keyword>
<keyword evidence="2" id="KW-0813">Transport</keyword>
<evidence type="ECO:0000256" key="9">
    <source>
        <dbReference type="ARBA" id="ARBA00023136"/>
    </source>
</evidence>
<keyword evidence="6 12" id="KW-0067">ATP-binding</keyword>
<evidence type="ECO:0000256" key="3">
    <source>
        <dbReference type="ARBA" id="ARBA00022475"/>
    </source>
</evidence>
<accession>A0A7T3CIQ2</accession>
<proteinExistence type="predicted"/>
<feature type="domain" description="ABC transporter" evidence="11">
    <location>
        <begin position="44"/>
        <end position="279"/>
    </location>
</feature>
<evidence type="ECO:0000256" key="5">
    <source>
        <dbReference type="ARBA" id="ARBA00022741"/>
    </source>
</evidence>
<evidence type="ECO:0000313" key="12">
    <source>
        <dbReference type="EMBL" id="QPT54144.1"/>
    </source>
</evidence>
<sequence length="296" mass="31591">MTPFRDRTSRRAIPPQTPSIAPDPTAETPAGAPASPSEAPAARITARGLTVGYGQDPVLRDLDLQIPADRVTTLIGPNGCGKSTLLKSLCDLLPFSGEVLLEGRSIRELKGVRRARRLTLLPQSPTAPEGLTVAGLVARGRHPYQSWLAQWSARDDDVVRDALEATGLLGLAHRPIAALSGGQRQRVWIAMALAQDTPTLLLDEPTTYLDLAYSIEVLSLVRRLRQERGKTVVMVLHDLNLAIRHSDHLVALAGGAVAAQGSPEEIITPELLEEVFGLKALVVADPVTGGPLVVPA</sequence>
<dbReference type="PANTHER" id="PTHR42771:SF2">
    <property type="entry name" value="IRON(3+)-HYDROXAMATE IMPORT ATP-BINDING PROTEIN FHUC"/>
    <property type="match status" value="1"/>
</dbReference>
<dbReference type="CDD" id="cd03214">
    <property type="entry name" value="ABC_Iron-Siderophores_B12_Hemin"/>
    <property type="match status" value="1"/>
</dbReference>
<name>A0A7T3CIQ2_9MICC</name>
<keyword evidence="5" id="KW-0547">Nucleotide-binding</keyword>
<dbReference type="PANTHER" id="PTHR42771">
    <property type="entry name" value="IRON(3+)-HYDROXAMATE IMPORT ATP-BINDING PROTEIN FHUC"/>
    <property type="match status" value="1"/>
</dbReference>
<reference evidence="12 13" key="1">
    <citation type="submission" date="2020-12" db="EMBL/GenBank/DDBJ databases">
        <title>FDA dAtabase for Regulatory Grade micrObial Sequences (FDA-ARGOS): Supporting development and validation of Infectious Disease Dx tests.</title>
        <authorList>
            <person name="Sproer C."/>
            <person name="Gronow S."/>
            <person name="Severitt S."/>
            <person name="Schroder I."/>
            <person name="Tallon L."/>
            <person name="Sadzewicz L."/>
            <person name="Zhao X."/>
            <person name="Boylan J."/>
            <person name="Ott S."/>
            <person name="Bowen H."/>
            <person name="Vavikolanu K."/>
            <person name="Mehta A."/>
            <person name="Aluvathingal J."/>
            <person name="Nadendla S."/>
            <person name="Lowell S."/>
            <person name="Myers T."/>
            <person name="Yan Y."/>
            <person name="Sichtig H."/>
        </authorList>
    </citation>
    <scope>NUCLEOTIDE SEQUENCE [LARGE SCALE GENOMIC DNA]</scope>
    <source>
        <strain evidence="12 13">FDAARGOS_864</strain>
    </source>
</reference>
<keyword evidence="3" id="KW-1003">Cell membrane</keyword>
<evidence type="ECO:0000313" key="13">
    <source>
        <dbReference type="Proteomes" id="UP000594975"/>
    </source>
</evidence>
<evidence type="ECO:0000256" key="8">
    <source>
        <dbReference type="ARBA" id="ARBA00023065"/>
    </source>
</evidence>
<evidence type="ECO:0000256" key="2">
    <source>
        <dbReference type="ARBA" id="ARBA00022448"/>
    </source>
</evidence>
<dbReference type="SMART" id="SM00382">
    <property type="entry name" value="AAA"/>
    <property type="match status" value="1"/>
</dbReference>
<dbReference type="Proteomes" id="UP000594975">
    <property type="component" value="Chromosome"/>
</dbReference>
<gene>
    <name evidence="12" type="ORF">I6G21_02835</name>
</gene>